<evidence type="ECO:0000313" key="1">
    <source>
        <dbReference type="EMBL" id="PPQ71543.1"/>
    </source>
</evidence>
<evidence type="ECO:0000313" key="2">
    <source>
        <dbReference type="Proteomes" id="UP000284706"/>
    </source>
</evidence>
<name>A0A409VZ89_9AGAR</name>
<accession>A0A409VZ89</accession>
<protein>
    <submittedName>
        <fullName evidence="1">Uncharacterized protein</fullName>
    </submittedName>
</protein>
<proteinExistence type="predicted"/>
<dbReference type="AlphaFoldDB" id="A0A409VZ89"/>
<reference evidence="1 2" key="1">
    <citation type="journal article" date="2018" name="Evol. Lett.">
        <title>Horizontal gene cluster transfer increased hallucinogenic mushroom diversity.</title>
        <authorList>
            <person name="Reynolds H.T."/>
            <person name="Vijayakumar V."/>
            <person name="Gluck-Thaler E."/>
            <person name="Korotkin H.B."/>
            <person name="Matheny P.B."/>
            <person name="Slot J.C."/>
        </authorList>
    </citation>
    <scope>NUCLEOTIDE SEQUENCE [LARGE SCALE GENOMIC DNA]</scope>
    <source>
        <strain evidence="1 2">SRW20</strain>
    </source>
</reference>
<sequence>MVDTSCFDKPPGVETYSATVITGSYKYLVVGYVDEANEAANVNLLDVVPRLAFRGEVVIFSLGKTVPVLSYPSGNRYTMETALKIFIVKCIEARAYHQPFPQQLLAQYKTSQYKDISTSGTLLTSEATYYERGDGEGKGQNNVTPAIHVGPSSGLVASC</sequence>
<dbReference type="Proteomes" id="UP000284706">
    <property type="component" value="Unassembled WGS sequence"/>
</dbReference>
<comment type="caution">
    <text evidence="1">The sequence shown here is derived from an EMBL/GenBank/DDBJ whole genome shotgun (WGS) entry which is preliminary data.</text>
</comment>
<organism evidence="1 2">
    <name type="scientific">Gymnopilus dilepis</name>
    <dbReference type="NCBI Taxonomy" id="231916"/>
    <lineage>
        <taxon>Eukaryota</taxon>
        <taxon>Fungi</taxon>
        <taxon>Dikarya</taxon>
        <taxon>Basidiomycota</taxon>
        <taxon>Agaricomycotina</taxon>
        <taxon>Agaricomycetes</taxon>
        <taxon>Agaricomycetidae</taxon>
        <taxon>Agaricales</taxon>
        <taxon>Agaricineae</taxon>
        <taxon>Hymenogastraceae</taxon>
        <taxon>Gymnopilus</taxon>
    </lineage>
</organism>
<dbReference type="EMBL" id="NHYE01005498">
    <property type="protein sequence ID" value="PPQ71543.1"/>
    <property type="molecule type" value="Genomic_DNA"/>
</dbReference>
<dbReference type="InParanoid" id="A0A409VZ89"/>
<gene>
    <name evidence="1" type="ORF">CVT26_010403</name>
</gene>
<keyword evidence="2" id="KW-1185">Reference proteome</keyword>
<dbReference type="OrthoDB" id="3066608at2759"/>